<dbReference type="PANTHER" id="PTHR19376">
    <property type="entry name" value="DNA-DIRECTED RNA POLYMERASE"/>
    <property type="match status" value="1"/>
</dbReference>
<protein>
    <recommendedName>
        <fullName evidence="2">DNA-directed RNA polymerase</fullName>
        <ecNumber evidence="2">2.7.7.6</ecNumber>
    </recommendedName>
</protein>
<gene>
    <name evidence="9" type="ORF">BDK51DRAFT_18807</name>
</gene>
<sequence length="101" mass="10920">MTDCPGRFGHIELAKPVYHASFIQKIKKILPCVCFFCEVSSPPPPPPPLSPFPAALPQCPQCPPAFPLRSTCSKYSSTAQRSSSLKTRTARTLTASASRVS</sequence>
<keyword evidence="3" id="KW-0240">DNA-directed RNA polymerase</keyword>
<organism evidence="9 10">
    <name type="scientific">Blyttiomyces helicus</name>
    <dbReference type="NCBI Taxonomy" id="388810"/>
    <lineage>
        <taxon>Eukaryota</taxon>
        <taxon>Fungi</taxon>
        <taxon>Fungi incertae sedis</taxon>
        <taxon>Chytridiomycota</taxon>
        <taxon>Chytridiomycota incertae sedis</taxon>
        <taxon>Chytridiomycetes</taxon>
        <taxon>Chytridiomycetes incertae sedis</taxon>
        <taxon>Blyttiomyces</taxon>
    </lineage>
</organism>
<dbReference type="EC" id="2.7.7.6" evidence="2"/>
<evidence type="ECO:0000313" key="10">
    <source>
        <dbReference type="Proteomes" id="UP000269721"/>
    </source>
</evidence>
<name>A0A4P9WIH3_9FUNG</name>
<keyword evidence="10" id="KW-1185">Reference proteome</keyword>
<feature type="region of interest" description="Disordered" evidence="7">
    <location>
        <begin position="77"/>
        <end position="101"/>
    </location>
</feature>
<dbReference type="GO" id="GO:0003899">
    <property type="term" value="F:DNA-directed RNA polymerase activity"/>
    <property type="evidence" value="ECO:0007669"/>
    <property type="project" value="UniProtKB-EC"/>
</dbReference>
<dbReference type="InterPro" id="IPR007080">
    <property type="entry name" value="RNA_pol_Rpb1_1"/>
</dbReference>
<dbReference type="EMBL" id="KZ994896">
    <property type="protein sequence ID" value="RKO91805.1"/>
    <property type="molecule type" value="Genomic_DNA"/>
</dbReference>
<dbReference type="Proteomes" id="UP000269721">
    <property type="component" value="Unassembled WGS sequence"/>
</dbReference>
<comment type="similarity">
    <text evidence="1">Belongs to the RNA polymerase beta' chain family.</text>
</comment>
<dbReference type="SUPFAM" id="SSF64484">
    <property type="entry name" value="beta and beta-prime subunits of DNA dependent RNA-polymerase"/>
    <property type="match status" value="1"/>
</dbReference>
<dbReference type="AlphaFoldDB" id="A0A4P9WIH3"/>
<evidence type="ECO:0000256" key="4">
    <source>
        <dbReference type="ARBA" id="ARBA00022679"/>
    </source>
</evidence>
<evidence type="ECO:0000256" key="6">
    <source>
        <dbReference type="ARBA" id="ARBA00023163"/>
    </source>
</evidence>
<evidence type="ECO:0000259" key="8">
    <source>
        <dbReference type="Pfam" id="PF04997"/>
    </source>
</evidence>
<accession>A0A4P9WIH3</accession>
<proteinExistence type="inferred from homology"/>
<evidence type="ECO:0000313" key="9">
    <source>
        <dbReference type="EMBL" id="RKO91805.1"/>
    </source>
</evidence>
<dbReference type="GO" id="GO:0003677">
    <property type="term" value="F:DNA binding"/>
    <property type="evidence" value="ECO:0007669"/>
    <property type="project" value="InterPro"/>
</dbReference>
<dbReference type="Pfam" id="PF04997">
    <property type="entry name" value="RNA_pol_Rpb1_1"/>
    <property type="match status" value="1"/>
</dbReference>
<reference evidence="10" key="1">
    <citation type="journal article" date="2018" name="Nat. Microbiol.">
        <title>Leveraging single-cell genomics to expand the fungal tree of life.</title>
        <authorList>
            <person name="Ahrendt S.R."/>
            <person name="Quandt C.A."/>
            <person name="Ciobanu D."/>
            <person name="Clum A."/>
            <person name="Salamov A."/>
            <person name="Andreopoulos B."/>
            <person name="Cheng J.F."/>
            <person name="Woyke T."/>
            <person name="Pelin A."/>
            <person name="Henrissat B."/>
            <person name="Reynolds N.K."/>
            <person name="Benny G.L."/>
            <person name="Smith M.E."/>
            <person name="James T.Y."/>
            <person name="Grigoriev I.V."/>
        </authorList>
    </citation>
    <scope>NUCLEOTIDE SEQUENCE [LARGE SCALE GENOMIC DNA]</scope>
</reference>
<evidence type="ECO:0000256" key="7">
    <source>
        <dbReference type="SAM" id="MobiDB-lite"/>
    </source>
</evidence>
<dbReference type="GO" id="GO:0005665">
    <property type="term" value="C:RNA polymerase II, core complex"/>
    <property type="evidence" value="ECO:0007669"/>
    <property type="project" value="TreeGrafter"/>
</dbReference>
<feature type="domain" description="RNA polymerase Rpb1" evidence="8">
    <location>
        <begin position="2"/>
        <end position="38"/>
    </location>
</feature>
<keyword evidence="4" id="KW-0808">Transferase</keyword>
<keyword evidence="5" id="KW-0548">Nucleotidyltransferase</keyword>
<dbReference type="Gene3D" id="4.10.860.120">
    <property type="entry name" value="RNA polymerase II, clamp domain"/>
    <property type="match status" value="1"/>
</dbReference>
<dbReference type="OrthoDB" id="270392at2759"/>
<evidence type="ECO:0000256" key="2">
    <source>
        <dbReference type="ARBA" id="ARBA00012418"/>
    </source>
</evidence>
<keyword evidence="6" id="KW-0804">Transcription</keyword>
<dbReference type="PANTHER" id="PTHR19376:SF37">
    <property type="entry name" value="DNA-DIRECTED RNA POLYMERASE II SUBUNIT RPB1"/>
    <property type="match status" value="1"/>
</dbReference>
<dbReference type="InterPro" id="IPR045867">
    <property type="entry name" value="DNA-dir_RpoC_beta_prime"/>
</dbReference>
<evidence type="ECO:0000256" key="3">
    <source>
        <dbReference type="ARBA" id="ARBA00022478"/>
    </source>
</evidence>
<evidence type="ECO:0000256" key="1">
    <source>
        <dbReference type="ARBA" id="ARBA00006460"/>
    </source>
</evidence>
<dbReference type="InterPro" id="IPR044893">
    <property type="entry name" value="RNA_pol_Rpb1_clamp_domain"/>
</dbReference>
<dbReference type="GO" id="GO:0006351">
    <property type="term" value="P:DNA-templated transcription"/>
    <property type="evidence" value="ECO:0007669"/>
    <property type="project" value="InterPro"/>
</dbReference>
<feature type="compositionally biased region" description="Low complexity" evidence="7">
    <location>
        <begin position="81"/>
        <end position="101"/>
    </location>
</feature>
<evidence type="ECO:0000256" key="5">
    <source>
        <dbReference type="ARBA" id="ARBA00022695"/>
    </source>
</evidence>